<proteinExistence type="predicted"/>
<protein>
    <submittedName>
        <fullName evidence="1">Uncharacterized protein</fullName>
    </submittedName>
</protein>
<accession>A0A381NL04</accession>
<sequence length="142" mass="16882">MKKVEICLVIFFVTFFLTKNVFAKIDYFLQGEELFNKKKFSESKFKFEKDIVFNPKSEKSYLYLAKIFKKEGNDKLQERNLNTVILLNPKNEEAIFLLTLLKIKKSDYKESEKLIKTFKKICKNLCEKEKELSKTLQGLQTK</sequence>
<gene>
    <name evidence="1" type="ORF">METZ01_LOCUS8095</name>
</gene>
<name>A0A381NL04_9ZZZZ</name>
<dbReference type="InterPro" id="IPR011990">
    <property type="entry name" value="TPR-like_helical_dom_sf"/>
</dbReference>
<organism evidence="1">
    <name type="scientific">marine metagenome</name>
    <dbReference type="NCBI Taxonomy" id="408172"/>
    <lineage>
        <taxon>unclassified sequences</taxon>
        <taxon>metagenomes</taxon>
        <taxon>ecological metagenomes</taxon>
    </lineage>
</organism>
<dbReference type="AlphaFoldDB" id="A0A381NL04"/>
<dbReference type="SUPFAM" id="SSF48452">
    <property type="entry name" value="TPR-like"/>
    <property type="match status" value="1"/>
</dbReference>
<dbReference type="Gene3D" id="1.25.40.10">
    <property type="entry name" value="Tetratricopeptide repeat domain"/>
    <property type="match status" value="1"/>
</dbReference>
<reference evidence="1" key="1">
    <citation type="submission" date="2018-05" db="EMBL/GenBank/DDBJ databases">
        <authorList>
            <person name="Lanie J.A."/>
            <person name="Ng W.-L."/>
            <person name="Kazmierczak K.M."/>
            <person name="Andrzejewski T.M."/>
            <person name="Davidsen T.M."/>
            <person name="Wayne K.J."/>
            <person name="Tettelin H."/>
            <person name="Glass J.I."/>
            <person name="Rusch D."/>
            <person name="Podicherti R."/>
            <person name="Tsui H.-C.T."/>
            <person name="Winkler M.E."/>
        </authorList>
    </citation>
    <scope>NUCLEOTIDE SEQUENCE</scope>
</reference>
<evidence type="ECO:0000313" key="1">
    <source>
        <dbReference type="EMBL" id="SUZ55241.1"/>
    </source>
</evidence>
<dbReference type="EMBL" id="UINC01000435">
    <property type="protein sequence ID" value="SUZ55241.1"/>
    <property type="molecule type" value="Genomic_DNA"/>
</dbReference>